<reference evidence="7 9" key="1">
    <citation type="submission" date="2018-03" db="EMBL/GenBank/DDBJ databases">
        <title>Draft genome sequence of Rohu Carp (Labeo rohita).</title>
        <authorList>
            <person name="Das P."/>
            <person name="Kushwaha B."/>
            <person name="Joshi C.G."/>
            <person name="Kumar D."/>
            <person name="Nagpure N.S."/>
            <person name="Sahoo L."/>
            <person name="Das S.P."/>
            <person name="Bit A."/>
            <person name="Patnaik S."/>
            <person name="Meher P.K."/>
            <person name="Jayasankar P."/>
            <person name="Koringa P.G."/>
            <person name="Patel N.V."/>
            <person name="Hinsu A.T."/>
            <person name="Kumar R."/>
            <person name="Pandey M."/>
            <person name="Agarwal S."/>
            <person name="Srivastava S."/>
            <person name="Singh M."/>
            <person name="Iquebal M.A."/>
            <person name="Jaiswal S."/>
            <person name="Angadi U.B."/>
            <person name="Kumar N."/>
            <person name="Raza M."/>
            <person name="Shah T.M."/>
            <person name="Rai A."/>
            <person name="Jena J.K."/>
        </authorList>
    </citation>
    <scope>NUCLEOTIDE SEQUENCE [LARGE SCALE GENOMIC DNA]</scope>
    <source>
        <strain evidence="7">DASCIFA01</strain>
        <tissue evidence="7">Testis</tissue>
    </source>
</reference>
<feature type="chain" id="PRO_5036117599" evidence="3">
    <location>
        <begin position="23"/>
        <end position="815"/>
    </location>
</feature>
<feature type="compositionally biased region" description="Polar residues" evidence="1">
    <location>
        <begin position="604"/>
        <end position="623"/>
    </location>
</feature>
<evidence type="ECO:0000259" key="5">
    <source>
        <dbReference type="Pfam" id="PF24310"/>
    </source>
</evidence>
<keyword evidence="2" id="KW-0472">Membrane</keyword>
<feature type="region of interest" description="Disordered" evidence="1">
    <location>
        <begin position="603"/>
        <end position="645"/>
    </location>
</feature>
<evidence type="ECO:0000256" key="1">
    <source>
        <dbReference type="SAM" id="MobiDB-lite"/>
    </source>
</evidence>
<dbReference type="Pfam" id="PF24306">
    <property type="entry name" value="THSD1_N"/>
    <property type="match status" value="1"/>
</dbReference>
<dbReference type="Pfam" id="PF24310">
    <property type="entry name" value="THSD1_D2"/>
    <property type="match status" value="1"/>
</dbReference>
<sequence>MTQGFPTATPFVLLFLMGFAMAGIHLWPSMHIALSNASVFVDYSTESNLTDHRITVSLIDIDRNVTVLFRLLPSNQSEGSLEFNCSCFLYAGNFRFRLEQKHNLGVSNRSAIWWWSPVLHVHWPTFHLAVDRGSNNRSSNDFRIGVYTNDNFHPCSSSKASTVFLDVSYLEQVEIGRKTFEKVQNRTRHNITVVRSQHVEMPCASLLTERGYIQISLKSPHIQQDIKSSGPLYLSSIFSYKLLVDNIYKSGCEGAVHVRRIAPPCTVTNGKVLLYKEESNDMAVPSQLAFNFLTQGENETEFNCSIFDPGRNKYCFHLTLVYKQIISNSILFLLHVEELPPPPLTPPPAVNSPLTGNLVVVAGISLCLAVILATIFITVWRKLCRAPKCSSMRRGSLHSPSGRKNSDEASICGHSLQRPSFSESLQAAPLQKGLTMPAKQGPSDRGVLARQQSMTLPLPLSQDPERMSPSGQKILPPLFGYRLAQQQLKEMKKKGLKEATQVYHVSQSPVDDTMLEAVASTPTGLTPVPQELDSPEESSSSHFRIRSAFAEPTWPPKNNALSDRQKVDLLLSPPKTSFSVNSQRLERTADWVEMVERSRVPYSKNPNFRRTSSFHENNQNQLPPSRPFRERSLTQVTPRQLPEGSCRSRHWEHTLPELEVWSCSSPRITDNSVDHRRRPWVDTPPSQSNSKDSVPVTPTKEPLVDRHRVARSPSSALDRAERAEQNWSRRGPSPIQRNILARKLREANSSTCQRQRSSTFSTSEQRRGRCRSLPLSADYSNSPYNLTESEQHMMDISGYLGEDDGVEVLTIHKLT</sequence>
<proteinExistence type="predicted"/>
<evidence type="ECO:0000256" key="3">
    <source>
        <dbReference type="SAM" id="SignalP"/>
    </source>
</evidence>
<name>A0A498LEX7_LABRO</name>
<feature type="region of interest" description="Disordered" evidence="1">
    <location>
        <begin position="391"/>
        <end position="410"/>
    </location>
</feature>
<gene>
    <name evidence="7" type="ORF">ROHU_012120</name>
    <name evidence="8" type="ORF">ROHU_020281</name>
</gene>
<dbReference type="InterPro" id="IPR038877">
    <property type="entry name" value="THSD1"/>
</dbReference>
<dbReference type="InterPro" id="IPR056219">
    <property type="entry name" value="THSD1_D3"/>
</dbReference>
<dbReference type="Pfam" id="PF24311">
    <property type="entry name" value="THSD1_D3"/>
    <property type="match status" value="1"/>
</dbReference>
<dbReference type="AlphaFoldDB" id="A0A498LEX7"/>
<dbReference type="InterPro" id="IPR056217">
    <property type="entry name" value="THSD1_N"/>
</dbReference>
<feature type="transmembrane region" description="Helical" evidence="2">
    <location>
        <begin position="358"/>
        <end position="380"/>
    </location>
</feature>
<evidence type="ECO:0000313" key="7">
    <source>
        <dbReference type="EMBL" id="RXN06839.1"/>
    </source>
</evidence>
<feature type="domain" description="THSD1 third Ig-like" evidence="6">
    <location>
        <begin position="239"/>
        <end position="325"/>
    </location>
</feature>
<organism evidence="7 9">
    <name type="scientific">Labeo rohita</name>
    <name type="common">Indian major carp</name>
    <name type="synonym">Cyprinus rohita</name>
    <dbReference type="NCBI Taxonomy" id="84645"/>
    <lineage>
        <taxon>Eukaryota</taxon>
        <taxon>Metazoa</taxon>
        <taxon>Chordata</taxon>
        <taxon>Craniata</taxon>
        <taxon>Vertebrata</taxon>
        <taxon>Euteleostomi</taxon>
        <taxon>Actinopterygii</taxon>
        <taxon>Neopterygii</taxon>
        <taxon>Teleostei</taxon>
        <taxon>Ostariophysi</taxon>
        <taxon>Cypriniformes</taxon>
        <taxon>Cyprinidae</taxon>
        <taxon>Labeoninae</taxon>
        <taxon>Labeonini</taxon>
        <taxon>Labeo</taxon>
    </lineage>
</organism>
<comment type="caution">
    <text evidence="7">The sequence shown here is derived from an EMBL/GenBank/DDBJ whole genome shotgun (WGS) entry which is preliminary data.</text>
</comment>
<feature type="domain" description="THSD1 N-terminal" evidence="4">
    <location>
        <begin position="24"/>
        <end position="119"/>
    </location>
</feature>
<evidence type="ECO:0000259" key="4">
    <source>
        <dbReference type="Pfam" id="PF24306"/>
    </source>
</evidence>
<evidence type="ECO:0000313" key="8">
    <source>
        <dbReference type="EMBL" id="RXN27141.1"/>
    </source>
</evidence>
<dbReference type="EMBL" id="QBIY01013357">
    <property type="protein sequence ID" value="RXN06839.1"/>
    <property type="molecule type" value="Genomic_DNA"/>
</dbReference>
<feature type="compositionally biased region" description="Polar residues" evidence="1">
    <location>
        <begin position="747"/>
        <end position="763"/>
    </location>
</feature>
<dbReference type="PANTHER" id="PTHR16311:SF3">
    <property type="entry name" value="THROMBOSPONDIN TYPE-1 DOMAIN-CONTAINING PROTEIN 1"/>
    <property type="match status" value="1"/>
</dbReference>
<feature type="signal peptide" evidence="3">
    <location>
        <begin position="1"/>
        <end position="22"/>
    </location>
</feature>
<feature type="region of interest" description="Disordered" evidence="1">
    <location>
        <begin position="666"/>
        <end position="769"/>
    </location>
</feature>
<dbReference type="InterPro" id="IPR056218">
    <property type="entry name" value="THSD1_D2"/>
</dbReference>
<feature type="domain" description="THSD1 second Ig-like" evidence="5">
    <location>
        <begin position="124"/>
        <end position="232"/>
    </location>
</feature>
<keyword evidence="2" id="KW-0812">Transmembrane</keyword>
<keyword evidence="2" id="KW-1133">Transmembrane helix</keyword>
<dbReference type="PANTHER" id="PTHR16311">
    <property type="entry name" value="THROMBOSPONDIN TYPE I DOMAIN-CONTAINING 1"/>
    <property type="match status" value="1"/>
</dbReference>
<dbReference type="EMBL" id="QBIY01012064">
    <property type="protein sequence ID" value="RXN27141.1"/>
    <property type="molecule type" value="Genomic_DNA"/>
</dbReference>
<accession>A0A498LEX7</accession>
<dbReference type="GO" id="GO:0071944">
    <property type="term" value="C:cell periphery"/>
    <property type="evidence" value="ECO:0007669"/>
    <property type="project" value="TreeGrafter"/>
</dbReference>
<keyword evidence="9" id="KW-1185">Reference proteome</keyword>
<evidence type="ECO:0000259" key="6">
    <source>
        <dbReference type="Pfam" id="PF24311"/>
    </source>
</evidence>
<evidence type="ECO:0000313" key="9">
    <source>
        <dbReference type="Proteomes" id="UP000290572"/>
    </source>
</evidence>
<dbReference type="Proteomes" id="UP000290572">
    <property type="component" value="Unassembled WGS sequence"/>
</dbReference>
<protein>
    <submittedName>
        <fullName evidence="7">Thrombospondin type-1 domain-containing 1-like protein</fullName>
    </submittedName>
</protein>
<keyword evidence="3" id="KW-0732">Signal</keyword>
<evidence type="ECO:0000256" key="2">
    <source>
        <dbReference type="SAM" id="Phobius"/>
    </source>
</evidence>